<dbReference type="AlphaFoldDB" id="A0A6G1GJ89"/>
<keyword evidence="2" id="KW-1185">Reference proteome</keyword>
<dbReference type="EMBL" id="ML977218">
    <property type="protein sequence ID" value="KAF1980829.1"/>
    <property type="molecule type" value="Genomic_DNA"/>
</dbReference>
<gene>
    <name evidence="1" type="ORF">K402DRAFT_408902</name>
</gene>
<evidence type="ECO:0000313" key="1">
    <source>
        <dbReference type="EMBL" id="KAF1980829.1"/>
    </source>
</evidence>
<accession>A0A6G1GJ89</accession>
<proteinExistence type="predicted"/>
<name>A0A6G1GJ89_9PEZI</name>
<sequence>MAPISEKEREERRTNLDKACMFWKRPAETVLVKSIRKDWPNDPLRWDTDTTLLIRKLASLAPDDGLEALNCILAHDDRDEKGSGIRALHEVIKEIVDWLGDPRRNARLWPSPQPVKPRQKVPRNRTRRSNIAFTEFSLAQGGGGVATEVYLAERGGQSVKEGVGG</sequence>
<evidence type="ECO:0000313" key="2">
    <source>
        <dbReference type="Proteomes" id="UP000800041"/>
    </source>
</evidence>
<reference evidence="1" key="1">
    <citation type="journal article" date="2020" name="Stud. Mycol.">
        <title>101 Dothideomycetes genomes: a test case for predicting lifestyles and emergence of pathogens.</title>
        <authorList>
            <person name="Haridas S."/>
            <person name="Albert R."/>
            <person name="Binder M."/>
            <person name="Bloem J."/>
            <person name="Labutti K."/>
            <person name="Salamov A."/>
            <person name="Andreopoulos B."/>
            <person name="Baker S."/>
            <person name="Barry K."/>
            <person name="Bills G."/>
            <person name="Bluhm B."/>
            <person name="Cannon C."/>
            <person name="Castanera R."/>
            <person name="Culley D."/>
            <person name="Daum C."/>
            <person name="Ezra D."/>
            <person name="Gonzalez J."/>
            <person name="Henrissat B."/>
            <person name="Kuo A."/>
            <person name="Liang C."/>
            <person name="Lipzen A."/>
            <person name="Lutzoni F."/>
            <person name="Magnuson J."/>
            <person name="Mondo S."/>
            <person name="Nolan M."/>
            <person name="Ohm R."/>
            <person name="Pangilinan J."/>
            <person name="Park H.-J."/>
            <person name="Ramirez L."/>
            <person name="Alfaro M."/>
            <person name="Sun H."/>
            <person name="Tritt A."/>
            <person name="Yoshinaga Y."/>
            <person name="Zwiers L.-H."/>
            <person name="Turgeon B."/>
            <person name="Goodwin S."/>
            <person name="Spatafora J."/>
            <person name="Crous P."/>
            <person name="Grigoriev I."/>
        </authorList>
    </citation>
    <scope>NUCLEOTIDE SEQUENCE</scope>
    <source>
        <strain evidence="1">CBS 113979</strain>
    </source>
</reference>
<protein>
    <submittedName>
        <fullName evidence="1">Uncharacterized protein</fullName>
    </submittedName>
</protein>
<organism evidence="1 2">
    <name type="scientific">Aulographum hederae CBS 113979</name>
    <dbReference type="NCBI Taxonomy" id="1176131"/>
    <lineage>
        <taxon>Eukaryota</taxon>
        <taxon>Fungi</taxon>
        <taxon>Dikarya</taxon>
        <taxon>Ascomycota</taxon>
        <taxon>Pezizomycotina</taxon>
        <taxon>Dothideomycetes</taxon>
        <taxon>Pleosporomycetidae</taxon>
        <taxon>Aulographales</taxon>
        <taxon>Aulographaceae</taxon>
    </lineage>
</organism>
<dbReference type="Proteomes" id="UP000800041">
    <property type="component" value="Unassembled WGS sequence"/>
</dbReference>